<evidence type="ECO:0000313" key="11">
    <source>
        <dbReference type="Proteomes" id="UP000558164"/>
    </source>
</evidence>
<evidence type="ECO:0000259" key="9">
    <source>
        <dbReference type="Pfam" id="PF03941"/>
    </source>
</evidence>
<dbReference type="GO" id="GO:1990385">
    <property type="term" value="C:meiotic spindle midzone"/>
    <property type="evidence" value="ECO:0007669"/>
    <property type="project" value="TreeGrafter"/>
</dbReference>
<feature type="region of interest" description="Disordered" evidence="8">
    <location>
        <begin position="194"/>
        <end position="227"/>
    </location>
</feature>
<reference evidence="10 11" key="1">
    <citation type="submission" date="2019-09" db="EMBL/GenBank/DDBJ databases">
        <title>Bird 10,000 Genomes (B10K) Project - Family phase.</title>
        <authorList>
            <person name="Zhang G."/>
        </authorList>
    </citation>
    <scope>NUCLEOTIDE SEQUENCE [LARGE SCALE GENOMIC DNA]</scope>
    <source>
        <strain evidence="10">B10K-DU-001-35</strain>
        <tissue evidence="10">Muscle</tissue>
    </source>
</reference>
<keyword evidence="6" id="KW-0206">Cytoskeleton</keyword>
<dbReference type="GO" id="GO:0051257">
    <property type="term" value="P:meiotic spindle midzone assembly"/>
    <property type="evidence" value="ECO:0007669"/>
    <property type="project" value="TreeGrafter"/>
</dbReference>
<accession>A0A7L0VPR8</accession>
<feature type="region of interest" description="Disordered" evidence="8">
    <location>
        <begin position="31"/>
        <end position="88"/>
    </location>
</feature>
<dbReference type="OrthoDB" id="6123at2759"/>
<organism evidence="10 11">
    <name type="scientific">Leptocoma aspasia</name>
    <dbReference type="NCBI Taxonomy" id="2585812"/>
    <lineage>
        <taxon>Eukaryota</taxon>
        <taxon>Metazoa</taxon>
        <taxon>Chordata</taxon>
        <taxon>Craniata</taxon>
        <taxon>Vertebrata</taxon>
        <taxon>Euteleostomi</taxon>
        <taxon>Archelosauria</taxon>
        <taxon>Archosauria</taxon>
        <taxon>Dinosauria</taxon>
        <taxon>Saurischia</taxon>
        <taxon>Theropoda</taxon>
        <taxon>Coelurosauria</taxon>
        <taxon>Aves</taxon>
        <taxon>Neognathae</taxon>
        <taxon>Neoaves</taxon>
        <taxon>Telluraves</taxon>
        <taxon>Australaves</taxon>
        <taxon>Passeriformes</taxon>
        <taxon>Passeroidea</taxon>
        <taxon>Nectariniidae</taxon>
        <taxon>Leptocoma</taxon>
    </lineage>
</organism>
<proteinExistence type="inferred from homology"/>
<dbReference type="EMBL" id="VXAX01007183">
    <property type="protein sequence ID" value="NXL81056.1"/>
    <property type="molecule type" value="Genomic_DNA"/>
</dbReference>
<protein>
    <submittedName>
        <fullName evidence="10">INCE protein</fullName>
    </submittedName>
</protein>
<evidence type="ECO:0000313" key="10">
    <source>
        <dbReference type="EMBL" id="NXL81056.1"/>
    </source>
</evidence>
<evidence type="ECO:0000256" key="3">
    <source>
        <dbReference type="ARBA" id="ARBA00010042"/>
    </source>
</evidence>
<evidence type="ECO:0000256" key="8">
    <source>
        <dbReference type="SAM" id="MobiDB-lite"/>
    </source>
</evidence>
<feature type="region of interest" description="Disordered" evidence="8">
    <location>
        <begin position="1"/>
        <end position="20"/>
    </location>
</feature>
<keyword evidence="11" id="KW-1185">Reference proteome</keyword>
<dbReference type="PANTHER" id="PTHR13142:SF1">
    <property type="entry name" value="INNER CENTROMERE PROTEIN"/>
    <property type="match status" value="1"/>
</dbReference>
<dbReference type="InterPro" id="IPR005635">
    <property type="entry name" value="Inner_centromere_prot_ARK-bd"/>
</dbReference>
<dbReference type="GO" id="GO:0030496">
    <property type="term" value="C:midbody"/>
    <property type="evidence" value="ECO:0007669"/>
    <property type="project" value="TreeGrafter"/>
</dbReference>
<keyword evidence="5" id="KW-0159">Chromosome partition</keyword>
<sequence length="389" mass="44869">IKDFIKRNTPTRPPLKSELFFLQEKERQRLENLRKKQEAEEQRKKKVEEEKRRRQAEMKQKREERLRKALQARERAEQMEEKKKKRMEQKILQSDEKVWLSQVREEKVAEERSKRKGSKKYGEVEARKQKALRGPGRVFLLFLQEENEQQEPVQKRREDEVKERGKTVLELKNLLEQQQLGQARERCELMDMLPSLNSFFSPRDPKQRGKEKPPQAQQEPAALAGKATKVGLECSGISLSAAHRLGSGSAAARRGEKKCSTSSPWDMAEQSRQGEPWPQYSPRKSLSTSCLESLKGAQGPGSSPANENSYGLDLNSDDSTDDESNPRKPIPAWADGAQLQEAIVHQYYHPVDLDALFGAIPSPRLEHIFYKSKPRYFKRTSSAVWHSPP</sequence>
<feature type="non-terminal residue" evidence="10">
    <location>
        <position position="1"/>
    </location>
</feature>
<dbReference type="GO" id="GO:0000281">
    <property type="term" value="P:mitotic cytokinesis"/>
    <property type="evidence" value="ECO:0007669"/>
    <property type="project" value="TreeGrafter"/>
</dbReference>
<name>A0A7L0VPR8_9PASE</name>
<evidence type="ECO:0000256" key="1">
    <source>
        <dbReference type="ARBA" id="ARBA00004123"/>
    </source>
</evidence>
<keyword evidence="4" id="KW-0963">Cytoplasm</keyword>
<evidence type="ECO:0000256" key="5">
    <source>
        <dbReference type="ARBA" id="ARBA00022829"/>
    </source>
</evidence>
<comment type="similarity">
    <text evidence="3">Belongs to the INCENP family.</text>
</comment>
<dbReference type="AlphaFoldDB" id="A0A7L0VPR8"/>
<dbReference type="GO" id="GO:0032133">
    <property type="term" value="C:chromosome passenger complex"/>
    <property type="evidence" value="ECO:0007669"/>
    <property type="project" value="TreeGrafter"/>
</dbReference>
<dbReference type="GO" id="GO:0051310">
    <property type="term" value="P:metaphase chromosome alignment"/>
    <property type="evidence" value="ECO:0007669"/>
    <property type="project" value="TreeGrafter"/>
</dbReference>
<feature type="compositionally biased region" description="Basic and acidic residues" evidence="8">
    <location>
        <begin position="203"/>
        <end position="213"/>
    </location>
</feature>
<evidence type="ECO:0000256" key="2">
    <source>
        <dbReference type="ARBA" id="ARBA00004186"/>
    </source>
</evidence>
<keyword evidence="7" id="KW-0539">Nucleus</keyword>
<gene>
    <name evidence="10" type="primary">Incenp_1</name>
    <name evidence="10" type="ORF">LEPASP_R10843</name>
</gene>
<feature type="region of interest" description="Disordered" evidence="8">
    <location>
        <begin position="244"/>
        <end position="333"/>
    </location>
</feature>
<evidence type="ECO:0000256" key="7">
    <source>
        <dbReference type="ARBA" id="ARBA00023242"/>
    </source>
</evidence>
<feature type="domain" description="Inner centromere protein ARK-binding" evidence="9">
    <location>
        <begin position="313"/>
        <end position="369"/>
    </location>
</feature>
<feature type="compositionally biased region" description="Basic and acidic residues" evidence="8">
    <location>
        <begin position="31"/>
        <end position="82"/>
    </location>
</feature>
<dbReference type="GO" id="GO:0000776">
    <property type="term" value="C:kinetochore"/>
    <property type="evidence" value="ECO:0007669"/>
    <property type="project" value="TreeGrafter"/>
</dbReference>
<comment type="caution">
    <text evidence="10">The sequence shown here is derived from an EMBL/GenBank/DDBJ whole genome shotgun (WGS) entry which is preliminary data.</text>
</comment>
<dbReference type="Gene3D" id="6.10.250.2990">
    <property type="match status" value="1"/>
</dbReference>
<feature type="compositionally biased region" description="Polar residues" evidence="8">
    <location>
        <begin position="282"/>
        <end position="291"/>
    </location>
</feature>
<evidence type="ECO:0000256" key="4">
    <source>
        <dbReference type="ARBA" id="ARBA00022490"/>
    </source>
</evidence>
<feature type="region of interest" description="Disordered" evidence="8">
    <location>
        <begin position="107"/>
        <end position="129"/>
    </location>
</feature>
<dbReference type="GO" id="GO:0005634">
    <property type="term" value="C:nucleus"/>
    <property type="evidence" value="ECO:0007669"/>
    <property type="project" value="UniProtKB-SubCell"/>
</dbReference>
<feature type="compositionally biased region" description="Polar residues" evidence="8">
    <location>
        <begin position="300"/>
        <end position="309"/>
    </location>
</feature>
<dbReference type="Proteomes" id="UP000558164">
    <property type="component" value="Unassembled WGS sequence"/>
</dbReference>
<dbReference type="Pfam" id="PF03941">
    <property type="entry name" value="INCENP_ARK-bind"/>
    <property type="match status" value="1"/>
</dbReference>
<comment type="subcellular location">
    <subcellularLocation>
        <location evidence="2">Cytoplasm</location>
        <location evidence="2">Cytoskeleton</location>
        <location evidence="2">Spindle</location>
    </subcellularLocation>
    <subcellularLocation>
        <location evidence="1">Nucleus</location>
    </subcellularLocation>
</comment>
<feature type="non-terminal residue" evidence="10">
    <location>
        <position position="389"/>
    </location>
</feature>
<evidence type="ECO:0000256" key="6">
    <source>
        <dbReference type="ARBA" id="ARBA00023212"/>
    </source>
</evidence>
<dbReference type="PANTHER" id="PTHR13142">
    <property type="entry name" value="INNER CENTROMERE PROTEIN"/>
    <property type="match status" value="1"/>
</dbReference>